<sequence length="332" mass="36650">MTSQTPTHHGQTQSGLGSMAKPHQALVTLAWSTQPHRPKQQRYTCSLNLDNAQIPRTAARTQIPHILSTTCLLAPVLKISYHLGHMPYSLPPHTHQHPLQYHLPALILSAPHPPTSHPTASSDPAANCTSNPQIMYRCPWAIRTTGVFAIGSKKHYLKQCFHTGRGLYEYEGLMYSTCNDNSPSKPIPVSLRAYSFDNDGLAKDHLHLIPGNWITSAKRSPVPIYQFLARRASVLGMTVGRNWDAQPRATVHTCGIVAKIVDKGNPRDEDACTLVMRYKDYDMKLAVEGDVTGFDEATGRLIIKAHLVCHSNDTPVEAKDDNDAEAKGNDEA</sequence>
<dbReference type="EMBL" id="PGCJ01000152">
    <property type="protein sequence ID" value="PLW43014.1"/>
    <property type="molecule type" value="Genomic_DNA"/>
</dbReference>
<name>A0A2N5UZ68_9BASI</name>
<comment type="caution">
    <text evidence="1">The sequence shown here is derived from an EMBL/GenBank/DDBJ whole genome shotgun (WGS) entry which is preliminary data.</text>
</comment>
<gene>
    <name evidence="1" type="ORF">PCANC_10014</name>
</gene>
<dbReference type="AlphaFoldDB" id="A0A2N5UZ68"/>
<evidence type="ECO:0000313" key="2">
    <source>
        <dbReference type="Proteomes" id="UP000235388"/>
    </source>
</evidence>
<dbReference type="Proteomes" id="UP000235388">
    <property type="component" value="Unassembled WGS sequence"/>
</dbReference>
<protein>
    <submittedName>
        <fullName evidence="1">Uncharacterized protein</fullName>
    </submittedName>
</protein>
<evidence type="ECO:0000313" key="1">
    <source>
        <dbReference type="EMBL" id="PLW43014.1"/>
    </source>
</evidence>
<reference evidence="1 2" key="1">
    <citation type="submission" date="2017-11" db="EMBL/GenBank/DDBJ databases">
        <title>De novo assembly and phasing of dikaryotic genomes from two isolates of Puccinia coronata f. sp. avenae, the causal agent of oat crown rust.</title>
        <authorList>
            <person name="Miller M.E."/>
            <person name="Zhang Y."/>
            <person name="Omidvar V."/>
            <person name="Sperschneider J."/>
            <person name="Schwessinger B."/>
            <person name="Raley C."/>
            <person name="Palmer J.M."/>
            <person name="Garnica D."/>
            <person name="Upadhyaya N."/>
            <person name="Rathjen J."/>
            <person name="Taylor J.M."/>
            <person name="Park R.F."/>
            <person name="Dodds P.N."/>
            <person name="Hirsch C.D."/>
            <person name="Kianian S.F."/>
            <person name="Figueroa M."/>
        </authorList>
    </citation>
    <scope>NUCLEOTIDE SEQUENCE [LARGE SCALE GENOMIC DNA]</scope>
    <source>
        <strain evidence="1">12NC29</strain>
    </source>
</reference>
<accession>A0A2N5UZ68</accession>
<organism evidence="1 2">
    <name type="scientific">Puccinia coronata f. sp. avenae</name>
    <dbReference type="NCBI Taxonomy" id="200324"/>
    <lineage>
        <taxon>Eukaryota</taxon>
        <taxon>Fungi</taxon>
        <taxon>Dikarya</taxon>
        <taxon>Basidiomycota</taxon>
        <taxon>Pucciniomycotina</taxon>
        <taxon>Pucciniomycetes</taxon>
        <taxon>Pucciniales</taxon>
        <taxon>Pucciniaceae</taxon>
        <taxon>Puccinia</taxon>
    </lineage>
</organism>
<keyword evidence="2" id="KW-1185">Reference proteome</keyword>
<proteinExistence type="predicted"/>